<evidence type="ECO:0000313" key="4">
    <source>
        <dbReference type="Proteomes" id="UP000615455"/>
    </source>
</evidence>
<evidence type="ECO:0000256" key="1">
    <source>
        <dbReference type="SAM" id="MobiDB-lite"/>
    </source>
</evidence>
<accession>A0ABQ1EV16</accession>
<dbReference type="EMBL" id="BMHE01000018">
    <property type="protein sequence ID" value="GFZ86737.1"/>
    <property type="molecule type" value="Genomic_DNA"/>
</dbReference>
<sequence length="611" mass="61076">MKKILNAKQVGVVLLCAVLATACSNNPETTTSTTTTEAATPAAVQSTTTTAAGVQTARSDLIQKVEYDSDDNYTDWSSSNPTQIMLSGTAATVNGTGVEVKDGKVSITAAGTYVVSGKLDNGQIAVKVKDKGIVRLVLNGAEIYNSSTSAIFVEEAGKTIISLQEGTTNLVSDGKTYVYPDAATDEPNSAIFSKDDLTINGTGKLVVQANYNNGITSKDKLKITGGTLAVQAVDDGLMGRDLVAVQAGDLTIAAGGHGIKTTNDKAGSEGYLSITGGTFNIESGEDALHSKGGLHIAGGDIHINAGDDGIHADVSIAIAGGKIDIAQSEEGIEAPTIVISDGQTSLVANDDGVNASSGSSETAAEGGQGGQGGQSGQSGQSGQGGQGGPKGPGGESGAASNNKLTITGGYLSVDAKGDGLDANGSIVMTGGTVIVNGPTDNGNGPLDYDGTFEMTGGFLVAAGSSGMAQATSEQSTQPGILMTYNKSQQAGAMVHMEDGEGNTILTFAPPKSYQSLFVSSPNLKTGASYTLYAGGTSTGSAAKGLYDGGEYQGGTKVVDFTTSSVITWLSESGVTAARSGMGGPGGNPGQGGGRGGMRPEGDGAAPQRAQQ</sequence>
<evidence type="ECO:0000256" key="2">
    <source>
        <dbReference type="SAM" id="SignalP"/>
    </source>
</evidence>
<dbReference type="InterPro" id="IPR025584">
    <property type="entry name" value="Cthe_2159"/>
</dbReference>
<evidence type="ECO:0008006" key="5">
    <source>
        <dbReference type="Google" id="ProtNLM"/>
    </source>
</evidence>
<feature type="signal peptide" evidence="2">
    <location>
        <begin position="1"/>
        <end position="22"/>
    </location>
</feature>
<feature type="region of interest" description="Disordered" evidence="1">
    <location>
        <begin position="348"/>
        <end position="401"/>
    </location>
</feature>
<dbReference type="RefSeq" id="WP_189013569.1">
    <property type="nucleotide sequence ID" value="NZ_BMHE01000018.1"/>
</dbReference>
<protein>
    <recommendedName>
        <fullName evidence="5">Carbohydrate-binding domain-containing protein</fullName>
    </recommendedName>
</protein>
<comment type="caution">
    <text evidence="3">The sequence shown here is derived from an EMBL/GenBank/DDBJ whole genome shotgun (WGS) entry which is preliminary data.</text>
</comment>
<feature type="chain" id="PRO_5047482026" description="Carbohydrate-binding domain-containing protein" evidence="2">
    <location>
        <begin position="23"/>
        <end position="611"/>
    </location>
</feature>
<dbReference type="Pfam" id="PF14262">
    <property type="entry name" value="Cthe_2159"/>
    <property type="match status" value="1"/>
</dbReference>
<feature type="compositionally biased region" description="Gly residues" evidence="1">
    <location>
        <begin position="580"/>
        <end position="598"/>
    </location>
</feature>
<feature type="compositionally biased region" description="Gly residues" evidence="1">
    <location>
        <begin position="366"/>
        <end position="396"/>
    </location>
</feature>
<feature type="region of interest" description="Disordered" evidence="1">
    <location>
        <begin position="575"/>
        <end position="611"/>
    </location>
</feature>
<gene>
    <name evidence="3" type="ORF">GCM10008018_35930</name>
</gene>
<dbReference type="PROSITE" id="PS51257">
    <property type="entry name" value="PROKAR_LIPOPROTEIN"/>
    <property type="match status" value="1"/>
</dbReference>
<dbReference type="Proteomes" id="UP000615455">
    <property type="component" value="Unassembled WGS sequence"/>
</dbReference>
<evidence type="ECO:0000313" key="3">
    <source>
        <dbReference type="EMBL" id="GFZ86737.1"/>
    </source>
</evidence>
<feature type="compositionally biased region" description="Low complexity" evidence="1">
    <location>
        <begin position="355"/>
        <end position="365"/>
    </location>
</feature>
<reference evidence="4" key="1">
    <citation type="journal article" date="2019" name="Int. J. Syst. Evol. Microbiol.">
        <title>The Global Catalogue of Microorganisms (GCM) 10K type strain sequencing project: providing services to taxonomists for standard genome sequencing and annotation.</title>
        <authorList>
            <consortium name="The Broad Institute Genomics Platform"/>
            <consortium name="The Broad Institute Genome Sequencing Center for Infectious Disease"/>
            <person name="Wu L."/>
            <person name="Ma J."/>
        </authorList>
    </citation>
    <scope>NUCLEOTIDE SEQUENCE [LARGE SCALE GENOMIC DNA]</scope>
    <source>
        <strain evidence="4">CGMCC 1.15043</strain>
    </source>
</reference>
<proteinExistence type="predicted"/>
<name>A0ABQ1EV16_9BACL</name>
<organism evidence="3 4">
    <name type="scientific">Paenibacillus marchantiophytorum</name>
    <dbReference type="NCBI Taxonomy" id="1619310"/>
    <lineage>
        <taxon>Bacteria</taxon>
        <taxon>Bacillati</taxon>
        <taxon>Bacillota</taxon>
        <taxon>Bacilli</taxon>
        <taxon>Bacillales</taxon>
        <taxon>Paenibacillaceae</taxon>
        <taxon>Paenibacillus</taxon>
    </lineage>
</organism>
<keyword evidence="2" id="KW-0732">Signal</keyword>
<keyword evidence="4" id="KW-1185">Reference proteome</keyword>